<organism evidence="1 2">
    <name type="scientific">Cruoricaptor ignavus</name>
    <dbReference type="NCBI Taxonomy" id="1118202"/>
    <lineage>
        <taxon>Bacteria</taxon>
        <taxon>Pseudomonadati</taxon>
        <taxon>Bacteroidota</taxon>
        <taxon>Flavobacteriia</taxon>
        <taxon>Flavobacteriales</taxon>
        <taxon>Weeksellaceae</taxon>
        <taxon>Cruoricaptor</taxon>
    </lineage>
</organism>
<gene>
    <name evidence="1" type="ORF">IMZ16_07820</name>
</gene>
<accession>A0A7M1T3E6</accession>
<dbReference type="KEGG" id="civ:IMZ16_07820"/>
<dbReference type="Proteomes" id="UP000593605">
    <property type="component" value="Chromosome"/>
</dbReference>
<dbReference type="EMBL" id="CP063145">
    <property type="protein sequence ID" value="QOR73432.1"/>
    <property type="molecule type" value="Genomic_DNA"/>
</dbReference>
<dbReference type="RefSeq" id="WP_193439587.1">
    <property type="nucleotide sequence ID" value="NZ_CP063145.1"/>
</dbReference>
<evidence type="ECO:0000313" key="2">
    <source>
        <dbReference type="Proteomes" id="UP000593605"/>
    </source>
</evidence>
<dbReference type="AlphaFoldDB" id="A0A7M1T3E6"/>
<evidence type="ECO:0000313" key="1">
    <source>
        <dbReference type="EMBL" id="QOR73432.1"/>
    </source>
</evidence>
<sequence>MEIIKWKILIVAMCFIINGFTKAQNIKMHLSFNQRKQINIDIESIHNIKIGANLEYANERWKEISKNGLSENQLYLFIYDKDKLIDNSVAQKNIQPSEPPIYYEKRKNDAEIKKNAKINLCSKKLKNLQYNLLVYPNVDAVFKDNPCKIFNCWYEFYSLEKGKKYRMQIQLKVKSKIYKSNFVEFTY</sequence>
<name>A0A7M1T3E6_9FLAO</name>
<reference evidence="1 2" key="1">
    <citation type="submission" date="2020-10" db="EMBL/GenBank/DDBJ databases">
        <title>Complete genome of Cruoricapor ignavus strain M1214 isolated from the blood culture of a febrile patient.</title>
        <authorList>
            <person name="Guglielmino C.J.D."/>
        </authorList>
    </citation>
    <scope>NUCLEOTIDE SEQUENCE [LARGE SCALE GENOMIC DNA]</scope>
    <source>
        <strain evidence="1 2">M1214</strain>
    </source>
</reference>
<proteinExistence type="predicted"/>
<protein>
    <submittedName>
        <fullName evidence="1">Uncharacterized protein</fullName>
    </submittedName>
</protein>